<sequence length="63" mass="7372">MKSGRWAAFATFNELDYVVSWNLRHIANVRRQEKVNAINLLNGYKKDLQLITPMEVSYNDSKN</sequence>
<name>A0A4E0R1V3_9GAMM</name>
<dbReference type="AlphaFoldDB" id="A0A4E0R1V3"/>
<dbReference type="EMBL" id="JSZA02000055">
    <property type="protein sequence ID" value="TGO02962.1"/>
    <property type="molecule type" value="Genomic_DNA"/>
</dbReference>
<protein>
    <submittedName>
        <fullName evidence="1">Uncharacterized protein</fullName>
    </submittedName>
</protein>
<organism evidence="1 2">
    <name type="scientific">Candidatus Thiomargarita nelsonii</name>
    <dbReference type="NCBI Taxonomy" id="1003181"/>
    <lineage>
        <taxon>Bacteria</taxon>
        <taxon>Pseudomonadati</taxon>
        <taxon>Pseudomonadota</taxon>
        <taxon>Gammaproteobacteria</taxon>
        <taxon>Thiotrichales</taxon>
        <taxon>Thiotrichaceae</taxon>
        <taxon>Thiomargarita</taxon>
    </lineage>
</organism>
<keyword evidence="2" id="KW-1185">Reference proteome</keyword>
<dbReference type="Proteomes" id="UP000030428">
    <property type="component" value="Unassembled WGS sequence"/>
</dbReference>
<evidence type="ECO:0000313" key="1">
    <source>
        <dbReference type="EMBL" id="TGO02962.1"/>
    </source>
</evidence>
<comment type="caution">
    <text evidence="1">The sequence shown here is derived from an EMBL/GenBank/DDBJ whole genome shotgun (WGS) entry which is preliminary data.</text>
</comment>
<proteinExistence type="predicted"/>
<reference evidence="1 2" key="1">
    <citation type="journal article" date="2016" name="Front. Microbiol.">
        <title>Single-Cell (Meta-)Genomics of a Dimorphic Candidatus Thiomargarita nelsonii Reveals Genomic Plasticity.</title>
        <authorList>
            <person name="Flood B.E."/>
            <person name="Fliss P."/>
            <person name="Jones D.S."/>
            <person name="Dick G.J."/>
            <person name="Jain S."/>
            <person name="Kaster A.K."/>
            <person name="Winkel M."/>
            <person name="Mussmann M."/>
            <person name="Bailey J."/>
        </authorList>
    </citation>
    <scope>NUCLEOTIDE SEQUENCE [LARGE SCALE GENOMIC DNA]</scope>
    <source>
        <strain evidence="1">Hydrate Ridge</strain>
    </source>
</reference>
<gene>
    <name evidence="1" type="ORF">PN36_15340</name>
</gene>
<accession>A0A4E0R1V3</accession>
<evidence type="ECO:0000313" key="2">
    <source>
        <dbReference type="Proteomes" id="UP000030428"/>
    </source>
</evidence>